<organism evidence="2 3">
    <name type="scientific">Candidatus Nealsonbacteria bacterium CG23_combo_of_CG06-09_8_20_14_all_36_125</name>
    <dbReference type="NCBI Taxonomy" id="1974719"/>
    <lineage>
        <taxon>Bacteria</taxon>
        <taxon>Candidatus Nealsoniibacteriota</taxon>
    </lineage>
</organism>
<accession>A0A2G9YZL2</accession>
<keyword evidence="1" id="KW-0812">Transmembrane</keyword>
<proteinExistence type="predicted"/>
<gene>
    <name evidence="2" type="ORF">COX33_00575</name>
</gene>
<evidence type="ECO:0000313" key="2">
    <source>
        <dbReference type="EMBL" id="PIP24678.1"/>
    </source>
</evidence>
<reference evidence="2 3" key="1">
    <citation type="submission" date="2017-09" db="EMBL/GenBank/DDBJ databases">
        <title>Depth-based differentiation of microbial function through sediment-hosted aquifers and enrichment of novel symbionts in the deep terrestrial subsurface.</title>
        <authorList>
            <person name="Probst A.J."/>
            <person name="Ladd B."/>
            <person name="Jarett J.K."/>
            <person name="Geller-Mcgrath D.E."/>
            <person name="Sieber C.M."/>
            <person name="Emerson J.B."/>
            <person name="Anantharaman K."/>
            <person name="Thomas B.C."/>
            <person name="Malmstrom R."/>
            <person name="Stieglmeier M."/>
            <person name="Klingl A."/>
            <person name="Woyke T."/>
            <person name="Ryan C.M."/>
            <person name="Banfield J.F."/>
        </authorList>
    </citation>
    <scope>NUCLEOTIDE SEQUENCE [LARGE SCALE GENOMIC DNA]</scope>
    <source>
        <strain evidence="2">CG23_combo_of_CG06-09_8_20_14_all_36_125</strain>
    </source>
</reference>
<dbReference type="AlphaFoldDB" id="A0A2G9YZL2"/>
<dbReference type="EMBL" id="PCRR01000014">
    <property type="protein sequence ID" value="PIP24678.1"/>
    <property type="molecule type" value="Genomic_DNA"/>
</dbReference>
<keyword evidence="1" id="KW-1133">Transmembrane helix</keyword>
<evidence type="ECO:0000313" key="3">
    <source>
        <dbReference type="Proteomes" id="UP000237258"/>
    </source>
</evidence>
<evidence type="ECO:0000256" key="1">
    <source>
        <dbReference type="SAM" id="Phobius"/>
    </source>
</evidence>
<sequence>MDTKIFGWVLLIAGVIIIFGTLYSSYNIFTGKATIPEIFKIEAKKVAAPTEEKIPASQTELQKEMEKMIGEQLQGLIPTDVLPKMLNLFVWSILAGLLIFGGSQLSSLGIKLIKE</sequence>
<feature type="transmembrane region" description="Helical" evidence="1">
    <location>
        <begin position="5"/>
        <end position="26"/>
    </location>
</feature>
<comment type="caution">
    <text evidence="2">The sequence shown here is derived from an EMBL/GenBank/DDBJ whole genome shotgun (WGS) entry which is preliminary data.</text>
</comment>
<feature type="transmembrane region" description="Helical" evidence="1">
    <location>
        <begin position="88"/>
        <end position="110"/>
    </location>
</feature>
<name>A0A2G9YZL2_9BACT</name>
<keyword evidence="1" id="KW-0472">Membrane</keyword>
<dbReference type="Proteomes" id="UP000237258">
    <property type="component" value="Unassembled WGS sequence"/>
</dbReference>
<protein>
    <submittedName>
        <fullName evidence="2">Uncharacterized protein</fullName>
    </submittedName>
</protein>